<accession>A0A157SAL2</accession>
<reference evidence="4 5" key="1">
    <citation type="submission" date="2016-04" db="EMBL/GenBank/DDBJ databases">
        <authorList>
            <consortium name="Pathogen Informatics"/>
        </authorList>
    </citation>
    <scope>NUCLEOTIDE SEQUENCE [LARGE SCALE GENOMIC DNA]</scope>
    <source>
        <strain evidence="4 5">H050680373</strain>
    </source>
</reference>
<dbReference type="Pfam" id="PF22599">
    <property type="entry name" value="SecDF_P1_head"/>
    <property type="match status" value="1"/>
</dbReference>
<evidence type="ECO:0000256" key="2">
    <source>
        <dbReference type="SAM" id="SignalP"/>
    </source>
</evidence>
<dbReference type="Proteomes" id="UP000076848">
    <property type="component" value="Unassembled WGS sequence"/>
</dbReference>
<feature type="compositionally biased region" description="Low complexity" evidence="1">
    <location>
        <begin position="170"/>
        <end position="184"/>
    </location>
</feature>
<feature type="signal peptide" evidence="2">
    <location>
        <begin position="1"/>
        <end position="20"/>
    </location>
</feature>
<evidence type="ECO:0000256" key="1">
    <source>
        <dbReference type="SAM" id="MobiDB-lite"/>
    </source>
</evidence>
<protein>
    <submittedName>
        <fullName evidence="4">Lipoprotein</fullName>
    </submittedName>
</protein>
<organism evidence="4 5">
    <name type="scientific">Bordetella ansorpii</name>
    <dbReference type="NCBI Taxonomy" id="288768"/>
    <lineage>
        <taxon>Bacteria</taxon>
        <taxon>Pseudomonadati</taxon>
        <taxon>Pseudomonadota</taxon>
        <taxon>Betaproteobacteria</taxon>
        <taxon>Burkholderiales</taxon>
        <taxon>Alcaligenaceae</taxon>
        <taxon>Bordetella</taxon>
    </lineage>
</organism>
<gene>
    <name evidence="4" type="ORF">SAMEA3906486_01494</name>
</gene>
<keyword evidence="2" id="KW-0732">Signal</keyword>
<name>A0A157SAL2_9BORD</name>
<dbReference type="InterPro" id="IPR054384">
    <property type="entry name" value="SecDF_P1_head"/>
</dbReference>
<sequence length="192" mass="19671">MQLTLRKLAPVFAVAMLALAGCQTAPTTSSKQDAAPASPTAAAQPNTASPVEFYIAYSQPGAGRTEVSMPDGKLYLQSTPVLTRPFLTEAAAVVDRQGQHFVGLRFNEAGTRILADVSSKNLGNMLALVVNRELVAAPSIAEPLNRGALAFSVPTAQAAMELAAQIRGDAPPAAGAAAPAPAAPRNGATPVR</sequence>
<keyword evidence="4" id="KW-0449">Lipoprotein</keyword>
<dbReference type="OrthoDB" id="8641751at2"/>
<dbReference type="PROSITE" id="PS51257">
    <property type="entry name" value="PROKAR_LIPOPROTEIN"/>
    <property type="match status" value="1"/>
</dbReference>
<dbReference type="STRING" id="288768.SAMEA3906486_01494"/>
<dbReference type="EMBL" id="FKIF01000002">
    <property type="protein sequence ID" value="SAI67404.1"/>
    <property type="molecule type" value="Genomic_DNA"/>
</dbReference>
<evidence type="ECO:0000313" key="4">
    <source>
        <dbReference type="EMBL" id="SAI67404.1"/>
    </source>
</evidence>
<keyword evidence="5" id="KW-1185">Reference proteome</keyword>
<evidence type="ECO:0000259" key="3">
    <source>
        <dbReference type="Pfam" id="PF22599"/>
    </source>
</evidence>
<feature type="domain" description="SecDF P1 head subdomain" evidence="3">
    <location>
        <begin position="72"/>
        <end position="170"/>
    </location>
</feature>
<proteinExistence type="predicted"/>
<feature type="region of interest" description="Disordered" evidence="1">
    <location>
        <begin position="170"/>
        <end position="192"/>
    </location>
</feature>
<dbReference type="RefSeq" id="WP_066125206.1">
    <property type="nucleotide sequence ID" value="NZ_FKIF01000002.1"/>
</dbReference>
<feature type="chain" id="PRO_5007616060" evidence="2">
    <location>
        <begin position="21"/>
        <end position="192"/>
    </location>
</feature>
<evidence type="ECO:0000313" key="5">
    <source>
        <dbReference type="Proteomes" id="UP000076848"/>
    </source>
</evidence>
<dbReference type="Gene3D" id="3.30.1360.200">
    <property type="match status" value="1"/>
</dbReference>
<dbReference type="AlphaFoldDB" id="A0A157SAL2"/>